<keyword evidence="14" id="KW-0732">Signal</keyword>
<sequence>MKFNLLLLFILLFINYLNCEVITEKENSIQFITLPRYNFKHESVSKNFDLNSKDYKESLIVLSFPGIILGVGILILGVIALTIRNLCFGNKKSVDGAETDETFSETGSYASEIDYSAYRREKPSSCIMKFVKSLIFFIILTSAVAIILGFTSDSMISNRIDEFFENLHESASEGRDLIRLIVNSLGSATDEKWRVNSKLFMIQIQLNGALETTENADLIQNNLNSLRVTLFTMGNILAILTCAWAIFSMVNAKAWSFLFLAYLSILCLLVQFLVLGIHVPLSATTNDLCDSIDDFDNPPNWIKSWYHCEDDTKNNIGAELKYVETEMSKILTSLNSYSLNYTHTRYTFSNITDIDFQKLRNNVPVKKRVQFDNSFSEDTITILSSIPKLNDLTSCRYIKNYITDLKLHYCHDLMYVICNIPKIIQN</sequence>
<evidence type="ECO:0000256" key="8">
    <source>
        <dbReference type="ARBA" id="ARBA00023136"/>
    </source>
</evidence>
<dbReference type="Proteomes" id="UP000076078">
    <property type="component" value="Unassembled WGS sequence"/>
</dbReference>
<feature type="signal peptide" evidence="14">
    <location>
        <begin position="1"/>
        <end position="19"/>
    </location>
</feature>
<dbReference type="GO" id="GO:0005886">
    <property type="term" value="C:plasma membrane"/>
    <property type="evidence" value="ECO:0007669"/>
    <property type="project" value="UniProtKB-SubCell"/>
</dbReference>
<keyword evidence="16" id="KW-1185">Reference proteome</keyword>
<keyword evidence="5 13" id="KW-0812">Transmembrane</keyword>
<comment type="subcellular location">
    <subcellularLocation>
        <location evidence="1">Cell membrane</location>
        <topology evidence="1">Multi-pass membrane protein</topology>
    </subcellularLocation>
</comment>
<comment type="caution">
    <text evidence="15">The sequence shown here is derived from an EMBL/GenBank/DDBJ whole genome shotgun (WGS) entry which is preliminary data.</text>
</comment>
<dbReference type="GO" id="GO:0005229">
    <property type="term" value="F:intracellularly calcium-gated chloride channel activity"/>
    <property type="evidence" value="ECO:0007669"/>
    <property type="project" value="TreeGrafter"/>
</dbReference>
<evidence type="ECO:0000256" key="1">
    <source>
        <dbReference type="ARBA" id="ARBA00004651"/>
    </source>
</evidence>
<evidence type="ECO:0000256" key="14">
    <source>
        <dbReference type="SAM" id="SignalP"/>
    </source>
</evidence>
<evidence type="ECO:0000256" key="13">
    <source>
        <dbReference type="SAM" id="Phobius"/>
    </source>
</evidence>
<evidence type="ECO:0000256" key="9">
    <source>
        <dbReference type="ARBA" id="ARBA00023173"/>
    </source>
</evidence>
<keyword evidence="6 13" id="KW-1133">Transmembrane helix</keyword>
<keyword evidence="10" id="KW-0325">Glycoprotein</keyword>
<dbReference type="GO" id="GO:0034707">
    <property type="term" value="C:chloride channel complex"/>
    <property type="evidence" value="ECO:0007669"/>
    <property type="project" value="UniProtKB-KW"/>
</dbReference>
<comment type="similarity">
    <text evidence="2">Belongs to the tweety family.</text>
</comment>
<keyword evidence="9" id="KW-0869">Chloride channel</keyword>
<feature type="transmembrane region" description="Helical" evidence="13">
    <location>
        <begin position="228"/>
        <end position="247"/>
    </location>
</feature>
<dbReference type="OrthoDB" id="19498at2759"/>
<dbReference type="AlphaFoldDB" id="A0A151ZC49"/>
<evidence type="ECO:0000256" key="2">
    <source>
        <dbReference type="ARBA" id="ARBA00009849"/>
    </source>
</evidence>
<evidence type="ECO:0000256" key="11">
    <source>
        <dbReference type="ARBA" id="ARBA00023214"/>
    </source>
</evidence>
<evidence type="ECO:0000256" key="6">
    <source>
        <dbReference type="ARBA" id="ARBA00022989"/>
    </source>
</evidence>
<evidence type="ECO:0000256" key="7">
    <source>
        <dbReference type="ARBA" id="ARBA00023065"/>
    </source>
</evidence>
<keyword evidence="4" id="KW-1003">Cell membrane</keyword>
<evidence type="ECO:0000256" key="4">
    <source>
        <dbReference type="ARBA" id="ARBA00022475"/>
    </source>
</evidence>
<dbReference type="GO" id="GO:0072320">
    <property type="term" value="F:volume-sensitive chloride channel activity"/>
    <property type="evidence" value="ECO:0007669"/>
    <property type="project" value="TreeGrafter"/>
</dbReference>
<dbReference type="InterPro" id="IPR006990">
    <property type="entry name" value="Tweety"/>
</dbReference>
<dbReference type="PANTHER" id="PTHR12424">
    <property type="entry name" value="TWEETY-RELATED"/>
    <property type="match status" value="1"/>
</dbReference>
<feature type="transmembrane region" description="Helical" evidence="13">
    <location>
        <begin position="130"/>
        <end position="150"/>
    </location>
</feature>
<feature type="transmembrane region" description="Helical" evidence="13">
    <location>
        <begin position="59"/>
        <end position="83"/>
    </location>
</feature>
<keyword evidence="11" id="KW-0868">Chloride</keyword>
<feature type="transmembrane region" description="Helical" evidence="13">
    <location>
        <begin position="259"/>
        <end position="281"/>
    </location>
</feature>
<name>A0A151ZC49_TIELA</name>
<dbReference type="OMA" id="IITCAWG"/>
<accession>A0A151ZC49</accession>
<evidence type="ECO:0000256" key="12">
    <source>
        <dbReference type="ARBA" id="ARBA00023303"/>
    </source>
</evidence>
<reference evidence="15 16" key="1">
    <citation type="submission" date="2015-12" db="EMBL/GenBank/DDBJ databases">
        <title>Dictyostelia acquired genes for synthesis and detection of signals that induce cell-type specialization by lateral gene transfer from prokaryotes.</title>
        <authorList>
            <person name="Gloeckner G."/>
            <person name="Schaap P."/>
        </authorList>
    </citation>
    <scope>NUCLEOTIDE SEQUENCE [LARGE SCALE GENOMIC DNA]</scope>
    <source>
        <strain evidence="15 16">TK</strain>
    </source>
</reference>
<feature type="chain" id="PRO_5007593127" evidence="14">
    <location>
        <begin position="20"/>
        <end position="426"/>
    </location>
</feature>
<keyword evidence="8 13" id="KW-0472">Membrane</keyword>
<evidence type="ECO:0000256" key="5">
    <source>
        <dbReference type="ARBA" id="ARBA00022692"/>
    </source>
</evidence>
<dbReference type="EMBL" id="LODT01000035">
    <property type="protein sequence ID" value="KYQ91454.1"/>
    <property type="molecule type" value="Genomic_DNA"/>
</dbReference>
<keyword evidence="7" id="KW-0406">Ion transport</keyword>
<dbReference type="Pfam" id="PF04906">
    <property type="entry name" value="Tweety"/>
    <property type="match status" value="1"/>
</dbReference>
<proteinExistence type="inferred from homology"/>
<evidence type="ECO:0000313" key="16">
    <source>
        <dbReference type="Proteomes" id="UP000076078"/>
    </source>
</evidence>
<keyword evidence="12" id="KW-0407">Ion channel</keyword>
<evidence type="ECO:0000256" key="3">
    <source>
        <dbReference type="ARBA" id="ARBA00022448"/>
    </source>
</evidence>
<evidence type="ECO:0000313" key="15">
    <source>
        <dbReference type="EMBL" id="KYQ91454.1"/>
    </source>
</evidence>
<keyword evidence="3" id="KW-0813">Transport</keyword>
<gene>
    <name evidence="15" type="ORF">DLAC_08421</name>
</gene>
<dbReference type="InParanoid" id="A0A151ZC49"/>
<organism evidence="15 16">
    <name type="scientific">Tieghemostelium lacteum</name>
    <name type="common">Slime mold</name>
    <name type="synonym">Dictyostelium lacteum</name>
    <dbReference type="NCBI Taxonomy" id="361077"/>
    <lineage>
        <taxon>Eukaryota</taxon>
        <taxon>Amoebozoa</taxon>
        <taxon>Evosea</taxon>
        <taxon>Eumycetozoa</taxon>
        <taxon>Dictyostelia</taxon>
        <taxon>Dictyosteliales</taxon>
        <taxon>Raperosteliaceae</taxon>
        <taxon>Tieghemostelium</taxon>
    </lineage>
</organism>
<protein>
    <submittedName>
        <fullName evidence="15">Uncharacterized protein</fullName>
    </submittedName>
</protein>
<dbReference type="PANTHER" id="PTHR12424:SF8">
    <property type="entry name" value="PROTEIN TWEETY"/>
    <property type="match status" value="1"/>
</dbReference>
<evidence type="ECO:0000256" key="10">
    <source>
        <dbReference type="ARBA" id="ARBA00023180"/>
    </source>
</evidence>